<proteinExistence type="predicted"/>
<comment type="caution">
    <text evidence="1">The sequence shown here is derived from an EMBL/GenBank/DDBJ whole genome shotgun (WGS) entry which is preliminary data.</text>
</comment>
<sequence>MCLRPSYIHKTTELLTFLQRGSPGNIQERRAYFADFVIAKDEDAVEQHFARHIVLLLDLTNVIGGTISDLRSAFLVEVKRAVMHMKRTGCFANANELDESDASFLRKLMTVSSSTLDASQAETILRNISRIVHELSKRPILFLMDEYDSPIAYSAEHGFHEEDNEHVEGAMIIGILHLCDAGYLSEVDNLSVFTLRDKRYSTSCMFSAAETRVLIEKYKQQSPKAQFPSFEDLSAWYEGYYNANGERLYNPWSVVHALGEKNLEPFWLQSGRDDKGPTRILQLLEESAEFTAMFEALVARDPLRIELDSQFKLDTGIKLMDPLQILTFMYYAGYMTPIPTDSAEPATSNAVAVAIPNYEIWAQFCQWLEAGLTGSLHCWQATIAAFIPYISLPSSPRQLTASEIGPPKRARPSTNIGSWIKAQKSMGKLNVKN</sequence>
<keyword evidence="2" id="KW-1185">Reference proteome</keyword>
<gene>
    <name evidence="1" type="ORF">FA95DRAFT_1572105</name>
</gene>
<reference evidence="1" key="1">
    <citation type="submission" date="2021-02" db="EMBL/GenBank/DDBJ databases">
        <authorList>
            <consortium name="DOE Joint Genome Institute"/>
            <person name="Ahrendt S."/>
            <person name="Looney B.P."/>
            <person name="Miyauchi S."/>
            <person name="Morin E."/>
            <person name="Drula E."/>
            <person name="Courty P.E."/>
            <person name="Chicoki N."/>
            <person name="Fauchery L."/>
            <person name="Kohler A."/>
            <person name="Kuo A."/>
            <person name="Labutti K."/>
            <person name="Pangilinan J."/>
            <person name="Lipzen A."/>
            <person name="Riley R."/>
            <person name="Andreopoulos W."/>
            <person name="He G."/>
            <person name="Johnson J."/>
            <person name="Barry K.W."/>
            <person name="Grigoriev I.V."/>
            <person name="Nagy L."/>
            <person name="Hibbett D."/>
            <person name="Henrissat B."/>
            <person name="Matheny P.B."/>
            <person name="Labbe J."/>
            <person name="Martin F."/>
        </authorList>
    </citation>
    <scope>NUCLEOTIDE SEQUENCE</scope>
    <source>
        <strain evidence="1">FP105234-sp</strain>
    </source>
</reference>
<evidence type="ECO:0000313" key="1">
    <source>
        <dbReference type="EMBL" id="KAI0048120.1"/>
    </source>
</evidence>
<accession>A0ACB8RWY1</accession>
<dbReference type="EMBL" id="MU275892">
    <property type="protein sequence ID" value="KAI0048120.1"/>
    <property type="molecule type" value="Genomic_DNA"/>
</dbReference>
<evidence type="ECO:0000313" key="2">
    <source>
        <dbReference type="Proteomes" id="UP000814033"/>
    </source>
</evidence>
<name>A0ACB8RWY1_9AGAM</name>
<reference evidence="1" key="2">
    <citation type="journal article" date="2022" name="New Phytol.">
        <title>Evolutionary transition to the ectomycorrhizal habit in the genomes of a hyperdiverse lineage of mushroom-forming fungi.</title>
        <authorList>
            <person name="Looney B."/>
            <person name="Miyauchi S."/>
            <person name="Morin E."/>
            <person name="Drula E."/>
            <person name="Courty P.E."/>
            <person name="Kohler A."/>
            <person name="Kuo A."/>
            <person name="LaButti K."/>
            <person name="Pangilinan J."/>
            <person name="Lipzen A."/>
            <person name="Riley R."/>
            <person name="Andreopoulos W."/>
            <person name="He G."/>
            <person name="Johnson J."/>
            <person name="Nolan M."/>
            <person name="Tritt A."/>
            <person name="Barry K.W."/>
            <person name="Grigoriev I.V."/>
            <person name="Nagy L.G."/>
            <person name="Hibbett D."/>
            <person name="Henrissat B."/>
            <person name="Matheny P.B."/>
            <person name="Labbe J."/>
            <person name="Martin F.M."/>
        </authorList>
    </citation>
    <scope>NUCLEOTIDE SEQUENCE</scope>
    <source>
        <strain evidence="1">FP105234-sp</strain>
    </source>
</reference>
<dbReference type="Proteomes" id="UP000814033">
    <property type="component" value="Unassembled WGS sequence"/>
</dbReference>
<organism evidence="1 2">
    <name type="scientific">Auriscalpium vulgare</name>
    <dbReference type="NCBI Taxonomy" id="40419"/>
    <lineage>
        <taxon>Eukaryota</taxon>
        <taxon>Fungi</taxon>
        <taxon>Dikarya</taxon>
        <taxon>Basidiomycota</taxon>
        <taxon>Agaricomycotina</taxon>
        <taxon>Agaricomycetes</taxon>
        <taxon>Russulales</taxon>
        <taxon>Auriscalpiaceae</taxon>
        <taxon>Auriscalpium</taxon>
    </lineage>
</organism>
<protein>
    <submittedName>
        <fullName evidence="1">Uncharacterized protein</fullName>
    </submittedName>
</protein>